<dbReference type="PANTHER" id="PTHR31920:SF117">
    <property type="entry name" value="TRANSCRIPTIONAL FACTOR FAMILY PROTEIN, PUTATIVE-RELATED"/>
    <property type="match status" value="1"/>
</dbReference>
<keyword evidence="4" id="KW-0804">Transcription</keyword>
<evidence type="ECO:0000256" key="1">
    <source>
        <dbReference type="ARBA" id="ARBA00004123"/>
    </source>
</evidence>
<evidence type="ECO:0000256" key="2">
    <source>
        <dbReference type="ARBA" id="ARBA00023015"/>
    </source>
</evidence>
<keyword evidence="6" id="KW-1185">Reference proteome</keyword>
<dbReference type="PANTHER" id="PTHR31920">
    <property type="entry name" value="B3 DOMAIN-CONTAINING"/>
    <property type="match status" value="1"/>
</dbReference>
<evidence type="ECO:0000256" key="4">
    <source>
        <dbReference type="ARBA" id="ARBA00023163"/>
    </source>
</evidence>
<evidence type="ECO:0000313" key="6">
    <source>
        <dbReference type="Proteomes" id="UP000515211"/>
    </source>
</evidence>
<dbReference type="GO" id="GO:0005634">
    <property type="term" value="C:nucleus"/>
    <property type="evidence" value="ECO:0007669"/>
    <property type="project" value="UniProtKB-SubCell"/>
</dbReference>
<reference evidence="7" key="2">
    <citation type="submission" date="2025-08" db="UniProtKB">
        <authorList>
            <consortium name="RefSeq"/>
        </authorList>
    </citation>
    <scope>IDENTIFICATION</scope>
    <source>
        <tissue evidence="7">Whole plant</tissue>
    </source>
</reference>
<keyword evidence="2" id="KW-0805">Transcription regulation</keyword>
<dbReference type="Proteomes" id="UP000515211">
    <property type="component" value="Chromosome 5"/>
</dbReference>
<dbReference type="GeneID" id="107488680"/>
<dbReference type="Gene3D" id="2.40.330.10">
    <property type="entry name" value="DNA-binding pseudobarrel domain"/>
    <property type="match status" value="2"/>
</dbReference>
<reference evidence="6" key="1">
    <citation type="journal article" date="2016" name="Nat. Genet.">
        <title>The genome sequences of Arachis duranensis and Arachis ipaensis, the diploid ancestors of cultivated peanut.</title>
        <authorList>
            <person name="Bertioli D.J."/>
            <person name="Cannon S.B."/>
            <person name="Froenicke L."/>
            <person name="Huang G."/>
            <person name="Farmer A.D."/>
            <person name="Cannon E.K."/>
            <person name="Liu X."/>
            <person name="Gao D."/>
            <person name="Clevenger J."/>
            <person name="Dash S."/>
            <person name="Ren L."/>
            <person name="Moretzsohn M.C."/>
            <person name="Shirasawa K."/>
            <person name="Huang W."/>
            <person name="Vidigal B."/>
            <person name="Abernathy B."/>
            <person name="Chu Y."/>
            <person name="Niederhuth C.E."/>
            <person name="Umale P."/>
            <person name="Araujo A.C."/>
            <person name="Kozik A."/>
            <person name="Kim K.D."/>
            <person name="Burow M.D."/>
            <person name="Varshney R.K."/>
            <person name="Wang X."/>
            <person name="Zhang X."/>
            <person name="Barkley N."/>
            <person name="Guimaraes P.M."/>
            <person name="Isobe S."/>
            <person name="Guo B."/>
            <person name="Liao B."/>
            <person name="Stalker H.T."/>
            <person name="Schmitz R.J."/>
            <person name="Scheffler B.E."/>
            <person name="Leal-Bertioli S.C."/>
            <person name="Xun X."/>
            <person name="Jackson S.A."/>
            <person name="Michelmore R."/>
            <person name="Ozias-Akins P."/>
        </authorList>
    </citation>
    <scope>NUCLEOTIDE SEQUENCE [LARGE SCALE GENOMIC DNA]</scope>
    <source>
        <strain evidence="6">cv. V14167</strain>
    </source>
</reference>
<comment type="subcellular location">
    <subcellularLocation>
        <location evidence="1">Nucleus</location>
    </subcellularLocation>
</comment>
<dbReference type="InterPro" id="IPR015300">
    <property type="entry name" value="DNA-bd_pseudobarrel_sf"/>
</dbReference>
<dbReference type="InterPro" id="IPR050655">
    <property type="entry name" value="Plant_B3_domain"/>
</dbReference>
<dbReference type="RefSeq" id="XP_015964938.1">
    <property type="nucleotide sequence ID" value="XM_016109452.1"/>
</dbReference>
<sequence length="315" mass="35612">MGSYWDRTEYLLEIIENRKTTTSKDKGKRVQEVDNGTTQSYKMRFLKPIIRPSMFKLSLPITPDELPNCTPYLDLVVPDGRNNPCRCFWTQLQSGKIALTRGWEKFYHMYKINLDSMLYFTHKGNSTFQVRIFDFGGIENSYQLRDPEEPPYVRTGNYEIAKCINIPPSASARAVAAKVKSKWPFFVMHLTARMLSSRLLPNVPHLSHFTGQRHPIILTHGHIQVEATYTRYSGKRDGSFGVISGGWENFASLCNFKPGGVGVFEVISKEPVTIIQIKGYRLNRMLTSGEDGGCRGHAWQSSTSLPANFVDGGAG</sequence>
<dbReference type="GO" id="GO:0003677">
    <property type="term" value="F:DNA binding"/>
    <property type="evidence" value="ECO:0007669"/>
    <property type="project" value="UniProtKB-KW"/>
</dbReference>
<name>A0A6P4DCY5_ARADU</name>
<dbReference type="KEGG" id="adu:107488680"/>
<evidence type="ECO:0000256" key="3">
    <source>
        <dbReference type="ARBA" id="ARBA00023125"/>
    </source>
</evidence>
<proteinExistence type="predicted"/>
<protein>
    <submittedName>
        <fullName evidence="7">Uncharacterized protein LOC107488680</fullName>
    </submittedName>
</protein>
<organism evidence="6 7">
    <name type="scientific">Arachis duranensis</name>
    <name type="common">Wild peanut</name>
    <dbReference type="NCBI Taxonomy" id="130453"/>
    <lineage>
        <taxon>Eukaryota</taxon>
        <taxon>Viridiplantae</taxon>
        <taxon>Streptophyta</taxon>
        <taxon>Embryophyta</taxon>
        <taxon>Tracheophyta</taxon>
        <taxon>Spermatophyta</taxon>
        <taxon>Magnoliopsida</taxon>
        <taxon>eudicotyledons</taxon>
        <taxon>Gunneridae</taxon>
        <taxon>Pentapetalae</taxon>
        <taxon>rosids</taxon>
        <taxon>fabids</taxon>
        <taxon>Fabales</taxon>
        <taxon>Fabaceae</taxon>
        <taxon>Papilionoideae</taxon>
        <taxon>50 kb inversion clade</taxon>
        <taxon>dalbergioids sensu lato</taxon>
        <taxon>Dalbergieae</taxon>
        <taxon>Pterocarpus clade</taxon>
        <taxon>Arachis</taxon>
    </lineage>
</organism>
<evidence type="ECO:0000256" key="5">
    <source>
        <dbReference type="ARBA" id="ARBA00023242"/>
    </source>
</evidence>
<accession>A0A6P4DCY5</accession>
<dbReference type="SUPFAM" id="SSF101936">
    <property type="entry name" value="DNA-binding pseudobarrel domain"/>
    <property type="match status" value="2"/>
</dbReference>
<keyword evidence="3" id="KW-0238">DNA-binding</keyword>
<keyword evidence="5" id="KW-0539">Nucleus</keyword>
<evidence type="ECO:0000313" key="7">
    <source>
        <dbReference type="RefSeq" id="XP_015964938.1"/>
    </source>
</evidence>
<gene>
    <name evidence="7" type="primary">LOC107488680</name>
</gene>
<dbReference type="AlphaFoldDB" id="A0A6P4DCY5"/>